<dbReference type="CDD" id="cd06170">
    <property type="entry name" value="LuxR_C_like"/>
    <property type="match status" value="1"/>
</dbReference>
<reference evidence="4 5" key="1">
    <citation type="submission" date="2019-03" db="EMBL/GenBank/DDBJ databases">
        <title>Draft genome sequences of novel Actinobacteria.</title>
        <authorList>
            <person name="Sahin N."/>
            <person name="Ay H."/>
            <person name="Saygin H."/>
        </authorList>
    </citation>
    <scope>NUCLEOTIDE SEQUENCE [LARGE SCALE GENOMIC DNA]</scope>
    <source>
        <strain evidence="4 5">7K502</strain>
    </source>
</reference>
<dbReference type="GO" id="GO:0004016">
    <property type="term" value="F:adenylate cyclase activity"/>
    <property type="evidence" value="ECO:0007669"/>
    <property type="project" value="TreeGrafter"/>
</dbReference>
<dbReference type="InterPro" id="IPR000792">
    <property type="entry name" value="Tscrpt_reg_LuxR_C"/>
</dbReference>
<keyword evidence="2" id="KW-0067">ATP-binding</keyword>
<dbReference type="InterPro" id="IPR027417">
    <property type="entry name" value="P-loop_NTPase"/>
</dbReference>
<organism evidence="4 5">
    <name type="scientific">Saccharopolyspora elongata</name>
    <dbReference type="NCBI Taxonomy" id="2530387"/>
    <lineage>
        <taxon>Bacteria</taxon>
        <taxon>Bacillati</taxon>
        <taxon>Actinomycetota</taxon>
        <taxon>Actinomycetes</taxon>
        <taxon>Pseudonocardiales</taxon>
        <taxon>Pseudonocardiaceae</taxon>
        <taxon>Saccharopolyspora</taxon>
    </lineage>
</organism>
<dbReference type="GO" id="GO:0005737">
    <property type="term" value="C:cytoplasm"/>
    <property type="evidence" value="ECO:0007669"/>
    <property type="project" value="TreeGrafter"/>
</dbReference>
<dbReference type="AlphaFoldDB" id="A0A4V2YJ94"/>
<dbReference type="EMBL" id="SMKW01000093">
    <property type="protein sequence ID" value="TDD37727.1"/>
    <property type="molecule type" value="Genomic_DNA"/>
</dbReference>
<accession>A0A4V2YJ94</accession>
<dbReference type="InterPro" id="IPR041664">
    <property type="entry name" value="AAA_16"/>
</dbReference>
<dbReference type="GO" id="GO:0005524">
    <property type="term" value="F:ATP binding"/>
    <property type="evidence" value="ECO:0007669"/>
    <property type="project" value="UniProtKB-KW"/>
</dbReference>
<gene>
    <name evidence="4" type="ORF">E1288_40050</name>
</gene>
<dbReference type="PRINTS" id="PR00038">
    <property type="entry name" value="HTHLUXR"/>
</dbReference>
<evidence type="ECO:0000259" key="3">
    <source>
        <dbReference type="PROSITE" id="PS50043"/>
    </source>
</evidence>
<dbReference type="GO" id="GO:0003677">
    <property type="term" value="F:DNA binding"/>
    <property type="evidence" value="ECO:0007669"/>
    <property type="project" value="InterPro"/>
</dbReference>
<dbReference type="PANTHER" id="PTHR16305:SF28">
    <property type="entry name" value="GUANYLATE CYCLASE DOMAIN-CONTAINING PROTEIN"/>
    <property type="match status" value="1"/>
</dbReference>
<dbReference type="SUPFAM" id="SSF48452">
    <property type="entry name" value="TPR-like"/>
    <property type="match status" value="3"/>
</dbReference>
<name>A0A4V2YJ94_9PSEU</name>
<dbReference type="Pfam" id="PF00196">
    <property type="entry name" value="GerE"/>
    <property type="match status" value="1"/>
</dbReference>
<feature type="domain" description="HTH luxR-type" evidence="3">
    <location>
        <begin position="890"/>
        <end position="955"/>
    </location>
</feature>
<dbReference type="Pfam" id="PF14559">
    <property type="entry name" value="TPR_19"/>
    <property type="match status" value="1"/>
</dbReference>
<dbReference type="InterPro" id="IPR011990">
    <property type="entry name" value="TPR-like_helical_dom_sf"/>
</dbReference>
<protein>
    <submittedName>
        <fullName evidence="4">LuxR family transcriptional regulator</fullName>
    </submittedName>
</protein>
<dbReference type="SMART" id="SM00421">
    <property type="entry name" value="HTH_LUXR"/>
    <property type="match status" value="1"/>
</dbReference>
<dbReference type="Gene3D" id="1.25.40.10">
    <property type="entry name" value="Tetratricopeptide repeat domain"/>
    <property type="match status" value="2"/>
</dbReference>
<evidence type="ECO:0000256" key="2">
    <source>
        <dbReference type="ARBA" id="ARBA00022840"/>
    </source>
</evidence>
<dbReference type="PANTHER" id="PTHR16305">
    <property type="entry name" value="TESTICULAR SOLUBLE ADENYLYL CYCLASE"/>
    <property type="match status" value="1"/>
</dbReference>
<dbReference type="Pfam" id="PF13191">
    <property type="entry name" value="AAA_16"/>
    <property type="match status" value="1"/>
</dbReference>
<dbReference type="Gene3D" id="1.10.10.10">
    <property type="entry name" value="Winged helix-like DNA-binding domain superfamily/Winged helix DNA-binding domain"/>
    <property type="match status" value="1"/>
</dbReference>
<comment type="caution">
    <text evidence="4">The sequence shown here is derived from an EMBL/GenBank/DDBJ whole genome shotgun (WGS) entry which is preliminary data.</text>
</comment>
<dbReference type="SUPFAM" id="SSF46894">
    <property type="entry name" value="C-terminal effector domain of the bipartite response regulators"/>
    <property type="match status" value="1"/>
</dbReference>
<dbReference type="SUPFAM" id="SSF52540">
    <property type="entry name" value="P-loop containing nucleoside triphosphate hydrolases"/>
    <property type="match status" value="1"/>
</dbReference>
<evidence type="ECO:0000256" key="1">
    <source>
        <dbReference type="ARBA" id="ARBA00022741"/>
    </source>
</evidence>
<dbReference type="InterPro" id="IPR016032">
    <property type="entry name" value="Sig_transdc_resp-reg_C-effctor"/>
</dbReference>
<dbReference type="Proteomes" id="UP000294947">
    <property type="component" value="Unassembled WGS sequence"/>
</dbReference>
<dbReference type="OrthoDB" id="8482304at2"/>
<evidence type="ECO:0000313" key="5">
    <source>
        <dbReference type="Proteomes" id="UP000294947"/>
    </source>
</evidence>
<dbReference type="GO" id="GO:0006355">
    <property type="term" value="P:regulation of DNA-templated transcription"/>
    <property type="evidence" value="ECO:0007669"/>
    <property type="project" value="InterPro"/>
</dbReference>
<keyword evidence="5" id="KW-1185">Reference proteome</keyword>
<evidence type="ECO:0000313" key="4">
    <source>
        <dbReference type="EMBL" id="TDD37727.1"/>
    </source>
</evidence>
<dbReference type="InterPro" id="IPR036388">
    <property type="entry name" value="WH-like_DNA-bd_sf"/>
</dbReference>
<keyword evidence="1" id="KW-0547">Nucleotide-binding</keyword>
<proteinExistence type="predicted"/>
<sequence>MARQVSSKERVVESLADGAVLVDRDNEVRRLKDAVRHVVQGRGAAVWIDGEPGIGKSALLAAGLDGVEGLGCQVFRAAADEFARRCPLRVMLECLGITPNSPDPDRRAISDLLSSAAADPSTVAADRLLVLIEGMCTTAPVVLVIDDIQWADAASLLVWHRLGRMIERLPLLLIAACGPAPHRPDLALLRRDRTASVITLSPLGEASTAELAGQLLDADSVGPTLRQVLRGAAGNPCYVHQIVNSLQRDGYLTRSAVNAVELTSELARMPESLTTAISARLRHADDTTWEVLRMAALLGPAFSVTDLSAVCGRSVADLAGVAEQAIASGILVESGARLEFRHTVVRQALYEGIPTPLRLALHNQAARALGPTGARIEYVAGHLLAALPGETAVGLDDWGVDWLVQHARKLAHRASELAVDLLTSASDALDPDDPRREPLRIRLAEALLLLGRTEEAEELAEAILADTRDPEITAEMSWLLAWSLTMWGRLDKARIVIENAIGGGKPSHAGKAGRKSNTDSRWIARLHGLLARITLPIGQVEIAEAAARRALDAGREVGDRFATGLALHATGVISAQRWDLAGAAAEFDRALSELGNDPECTDQRLLILADLRGVLFELGKVDKAEQTVREMQAIVQRYGTSPRRGAARLCAAEHFHATGRWDEAVAELESAMECYDRMAATHQSRLRCLAAAIASHRDQRDTVEEHLAAVSESPDLRTEFALLAQSAWYERDGRQDDAAAALGAALARDEHPGTRHTLLPLLVRLALARDDRDTAVRATEACEADAACGSAPAIAAAARHCRGLLEGDPALIDAVVEAYRRLEQPLKRAQALEDSAVLHARRGDLGAARGAYVEAIRIYTDLGAKWDLLRADSRLRPYGMRRLRARRRSATTGWEALTPTELRVARLVAAGHANADIAAILFASRRTIEVHVSRILAKLGARSRVEIAIEAARQPSLDQHVPLPVPQEDRLCG</sequence>
<dbReference type="PROSITE" id="PS50043">
    <property type="entry name" value="HTH_LUXR_2"/>
    <property type="match status" value="1"/>
</dbReference>